<evidence type="ECO:0000256" key="1">
    <source>
        <dbReference type="SAM" id="Phobius"/>
    </source>
</evidence>
<name>A0A1K2HYB3_9HYPH</name>
<organism evidence="2 3">
    <name type="scientific">Devosia enhydra</name>
    <dbReference type="NCBI Taxonomy" id="665118"/>
    <lineage>
        <taxon>Bacteria</taxon>
        <taxon>Pseudomonadati</taxon>
        <taxon>Pseudomonadota</taxon>
        <taxon>Alphaproteobacteria</taxon>
        <taxon>Hyphomicrobiales</taxon>
        <taxon>Devosiaceae</taxon>
        <taxon>Devosia</taxon>
    </lineage>
</organism>
<gene>
    <name evidence="2" type="ORF">SAMN02983003_2284</name>
</gene>
<sequence>MTPFEPRSLASHTLTSADALAWETLPRDGRRSDFWLLIGLAGGGGMILGFLPDEWTDGWRFWAIGGFFCVLAFGIFVLVRTLLAYRKARRRIPVPITQTVDILPHGIAVVSGSGRRVLAREAIATVVATATHLFVAGADDLVIVPLGVFDDAADLQRTGQMIEAALRDDD</sequence>
<keyword evidence="3" id="KW-1185">Reference proteome</keyword>
<feature type="transmembrane region" description="Helical" evidence="1">
    <location>
        <begin position="34"/>
        <end position="51"/>
    </location>
</feature>
<reference evidence="2 3" key="1">
    <citation type="submission" date="2016-11" db="EMBL/GenBank/DDBJ databases">
        <authorList>
            <person name="Jaros S."/>
            <person name="Januszkiewicz K."/>
            <person name="Wedrychowicz H."/>
        </authorList>
    </citation>
    <scope>NUCLEOTIDE SEQUENCE [LARGE SCALE GENOMIC DNA]</scope>
    <source>
        <strain evidence="2 3">ATCC 23634</strain>
    </source>
</reference>
<evidence type="ECO:0000313" key="3">
    <source>
        <dbReference type="Proteomes" id="UP000183447"/>
    </source>
</evidence>
<dbReference type="Proteomes" id="UP000183447">
    <property type="component" value="Unassembled WGS sequence"/>
</dbReference>
<feature type="transmembrane region" description="Helical" evidence="1">
    <location>
        <begin position="63"/>
        <end position="83"/>
    </location>
</feature>
<evidence type="ECO:0008006" key="4">
    <source>
        <dbReference type="Google" id="ProtNLM"/>
    </source>
</evidence>
<dbReference type="EMBL" id="FPKU01000002">
    <property type="protein sequence ID" value="SFZ84919.1"/>
    <property type="molecule type" value="Genomic_DNA"/>
</dbReference>
<keyword evidence="1" id="KW-0812">Transmembrane</keyword>
<dbReference type="RefSeq" id="WP_072342860.1">
    <property type="nucleotide sequence ID" value="NZ_FPKU01000002.1"/>
</dbReference>
<keyword evidence="1" id="KW-0472">Membrane</keyword>
<dbReference type="STRING" id="665118.SAMN02983003_2284"/>
<protein>
    <recommendedName>
        <fullName evidence="4">YcxB-like protein</fullName>
    </recommendedName>
</protein>
<evidence type="ECO:0000313" key="2">
    <source>
        <dbReference type="EMBL" id="SFZ84919.1"/>
    </source>
</evidence>
<dbReference type="AlphaFoldDB" id="A0A1K2HYB3"/>
<keyword evidence="1" id="KW-1133">Transmembrane helix</keyword>
<proteinExistence type="predicted"/>
<accession>A0A1K2HYB3</accession>